<dbReference type="RefSeq" id="WP_074060852.1">
    <property type="nucleotide sequence ID" value="NZ_CP017241.1"/>
</dbReference>
<proteinExistence type="predicted"/>
<gene>
    <name evidence="1" type="ORF">AM571_CH01458</name>
</gene>
<protein>
    <submittedName>
        <fullName evidence="1">Uncharacterized protein</fullName>
    </submittedName>
</protein>
<dbReference type="EMBL" id="CP017241">
    <property type="protein sequence ID" value="APO74293.1"/>
    <property type="molecule type" value="Genomic_DNA"/>
</dbReference>
<accession>A0A1L5P2C1</accession>
<organism evidence="1 2">
    <name type="scientific">Rhizobium etli 8C-3</name>
    <dbReference type="NCBI Taxonomy" id="538025"/>
    <lineage>
        <taxon>Bacteria</taxon>
        <taxon>Pseudomonadati</taxon>
        <taxon>Pseudomonadota</taxon>
        <taxon>Alphaproteobacteria</taxon>
        <taxon>Hyphomicrobiales</taxon>
        <taxon>Rhizobiaceae</taxon>
        <taxon>Rhizobium/Agrobacterium group</taxon>
        <taxon>Rhizobium</taxon>
    </lineage>
</organism>
<evidence type="ECO:0000313" key="2">
    <source>
        <dbReference type="Proteomes" id="UP000185109"/>
    </source>
</evidence>
<name>A0A1L5P2C1_RHIET</name>
<reference evidence="1 2" key="1">
    <citation type="submission" date="2016-09" db="EMBL/GenBank/DDBJ databases">
        <title>The complete genome sequences of Rhizobium gallicum, symbiovars gallicum and phaseoli, symbionts associated to common bean (Phaseolus vulgaris).</title>
        <authorList>
            <person name="Bustos P."/>
            <person name="Santamaria R.I."/>
            <person name="Perez-Carrascal O.M."/>
            <person name="Juarez S."/>
            <person name="Lozano L."/>
            <person name="Martinez-Flores I."/>
            <person name="Martinez-Romero E."/>
            <person name="Cevallos M."/>
            <person name="Romero D."/>
            <person name="Davila G."/>
            <person name="Gonzalez V."/>
        </authorList>
    </citation>
    <scope>NUCLEOTIDE SEQUENCE [LARGE SCALE GENOMIC DNA]</scope>
    <source>
        <strain evidence="1 2">8C-3</strain>
    </source>
</reference>
<evidence type="ECO:0000313" key="1">
    <source>
        <dbReference type="EMBL" id="APO74293.1"/>
    </source>
</evidence>
<dbReference type="Proteomes" id="UP000185109">
    <property type="component" value="Chromosome"/>
</dbReference>
<sequence length="74" mass="8446">MLQETDRIQARGESGRIYTVIERTKIISMRMLDGSVSQAKGTKQLSTADGQHVNWIDENTFQIVLTDEILHRIT</sequence>
<dbReference type="AlphaFoldDB" id="A0A1L5P2C1"/>